<evidence type="ECO:0000313" key="2">
    <source>
        <dbReference type="Proteomes" id="UP000013097"/>
    </source>
</evidence>
<reference evidence="1 2" key="1">
    <citation type="submission" date="2013-01" db="EMBL/GenBank/DDBJ databases">
        <title>The Genome Sequence of Clostridium colicanis 209318.</title>
        <authorList>
            <consortium name="The Broad Institute Genome Sequencing Platform"/>
            <person name="Earl A."/>
            <person name="Ward D."/>
            <person name="Feldgarden M."/>
            <person name="Gevers D."/>
            <person name="Courvalin P."/>
            <person name="Lambert T."/>
            <person name="Walker B."/>
            <person name="Young S.K."/>
            <person name="Zeng Q."/>
            <person name="Gargeya S."/>
            <person name="Fitzgerald M."/>
            <person name="Haas B."/>
            <person name="Abouelleil A."/>
            <person name="Alvarado L."/>
            <person name="Arachchi H.M."/>
            <person name="Berlin A.M."/>
            <person name="Chapman S.B."/>
            <person name="Dewar J."/>
            <person name="Goldberg J."/>
            <person name="Griggs A."/>
            <person name="Gujja S."/>
            <person name="Hansen M."/>
            <person name="Howarth C."/>
            <person name="Imamovic A."/>
            <person name="Larimer J."/>
            <person name="McCowan C."/>
            <person name="Murphy C."/>
            <person name="Neiman D."/>
            <person name="Pearson M."/>
            <person name="Priest M."/>
            <person name="Roberts A."/>
            <person name="Saif S."/>
            <person name="Shea T."/>
            <person name="Sisk P."/>
            <person name="Sykes S."/>
            <person name="Wortman J."/>
            <person name="Nusbaum C."/>
            <person name="Birren B."/>
        </authorList>
    </citation>
    <scope>NUCLEOTIDE SEQUENCE [LARGE SCALE GENOMIC DNA]</scope>
    <source>
        <strain evidence="1 2">209318</strain>
    </source>
</reference>
<gene>
    <name evidence="1" type="ORF">HMPREF1092_02816</name>
</gene>
<protein>
    <submittedName>
        <fullName evidence="1">Uncharacterized protein</fullName>
    </submittedName>
</protein>
<organism evidence="1 2">
    <name type="scientific">Clostridium thermobutyricum</name>
    <dbReference type="NCBI Taxonomy" id="29372"/>
    <lineage>
        <taxon>Bacteria</taxon>
        <taxon>Bacillati</taxon>
        <taxon>Bacillota</taxon>
        <taxon>Clostridia</taxon>
        <taxon>Eubacteriales</taxon>
        <taxon>Clostridiaceae</taxon>
        <taxon>Clostridium</taxon>
    </lineage>
</organism>
<evidence type="ECO:0000313" key="1">
    <source>
        <dbReference type="EMBL" id="ENY99680.1"/>
    </source>
</evidence>
<name>N9W9I8_9CLOT</name>
<keyword evidence="2" id="KW-1185">Reference proteome</keyword>
<dbReference type="Proteomes" id="UP000013097">
    <property type="component" value="Unassembled WGS sequence"/>
</dbReference>
<sequence>MNKSNVFEKEEKVLCANCGKDLMLDPEMSMV</sequence>
<accession>N9W9I8</accession>
<comment type="caution">
    <text evidence="1">The sequence shown here is derived from an EMBL/GenBank/DDBJ whole genome shotgun (WGS) entry which is preliminary data.</text>
</comment>
<dbReference type="HOGENOM" id="CLU_3395862_0_0_9"/>
<dbReference type="EMBL" id="AGYT01000019">
    <property type="protein sequence ID" value="ENY99680.1"/>
    <property type="molecule type" value="Genomic_DNA"/>
</dbReference>
<dbReference type="AlphaFoldDB" id="N9W9I8"/>
<proteinExistence type="predicted"/>